<dbReference type="PANTHER" id="PTHR43081">
    <property type="entry name" value="ADENYLATE CYCLASE, TERMINAL-DIFFERENTIATION SPECIFIC-RELATED"/>
    <property type="match status" value="1"/>
</dbReference>
<dbReference type="Gene3D" id="3.30.70.1230">
    <property type="entry name" value="Nucleotide cyclase"/>
    <property type="match status" value="1"/>
</dbReference>
<reference evidence="4" key="1">
    <citation type="journal article" date="2015" name="Genome Announc.">
        <title>Complete Genome Sequence of Herbaspirillum hiltneri N3 (DSM 17495), Isolated from Surface-Sterilized Wheat Roots.</title>
        <authorList>
            <person name="Guizelini D."/>
            <person name="Saizaki P.M."/>
            <person name="Coimbra N.A."/>
            <person name="Weiss V.A."/>
            <person name="Faoro H."/>
            <person name="Sfeir M.Z."/>
            <person name="Baura V.A."/>
            <person name="Monteiro R.A."/>
            <person name="Chubatsu L.S."/>
            <person name="Souza E.M."/>
            <person name="Cruz L.M."/>
            <person name="Pedrosa F.O."/>
            <person name="Raittz R.T."/>
            <person name="Marchaukoski J.N."/>
            <person name="Steffens M.B."/>
        </authorList>
    </citation>
    <scope>NUCLEOTIDE SEQUENCE [LARGE SCALE GENOMIC DNA]</scope>
    <source>
        <strain evidence="4">N3</strain>
    </source>
</reference>
<dbReference type="PROSITE" id="PS50125">
    <property type="entry name" value="GUANYLATE_CYCLASE_2"/>
    <property type="match status" value="1"/>
</dbReference>
<keyword evidence="1" id="KW-1133">Transmembrane helix</keyword>
<evidence type="ECO:0000313" key="4">
    <source>
        <dbReference type="Proteomes" id="UP000063429"/>
    </source>
</evidence>
<accession>A0ABN4HVI4</accession>
<feature type="transmembrane region" description="Helical" evidence="1">
    <location>
        <begin position="22"/>
        <end position="44"/>
    </location>
</feature>
<gene>
    <name evidence="3" type="ORF">F506_00320</name>
</gene>
<feature type="transmembrane region" description="Helical" evidence="1">
    <location>
        <begin position="417"/>
        <end position="437"/>
    </location>
</feature>
<dbReference type="InterPro" id="IPR029787">
    <property type="entry name" value="Nucleotide_cyclase"/>
</dbReference>
<keyword evidence="1" id="KW-0812">Transmembrane</keyword>
<dbReference type="Pfam" id="PF05226">
    <property type="entry name" value="CHASE2"/>
    <property type="match status" value="1"/>
</dbReference>
<keyword evidence="1" id="KW-0472">Membrane</keyword>
<sequence>MATKYSPGEVVRRLFAKHGARWLLALVLTLLAGGQVMGMLPAFLTERIDLFFYDMRMRIAKVETDPRIVIVDIDEKSIAEVGRWPWSRDVVAALISKMTDSYEAQTVAFDVLFAEPDNSSGYATLESLAHSELKGLPQFGQQLQTLKPKLDFDARMAAAIQGRPVVMGYNLSNEPDAIAKGQLPKPVFTLASLGGRRLDATNWKAYGANLPQLQEAAEAGGFFNPLLDNDGLIRRVPLIAQVGDNFYESLALASARSALGATRMKPIFLQQDAVMSDQQLRDYGALESIALDTKPRPTFIPVERHLTTLVTYRGRGGVHGGAFRYVPAVDILKGRVPKNDLAGRVLLVGTTVPGLYDLRATPVSPNYPGVEIHANIIASILDGDFKQRPEFAVGFDLVQILVIGLALGLLLPLLGPLWSIVLAAGAAFGIGAFNFWLYDSAGLVLPMATALLLIAALFICNLGWGYLFEYRNRRAIVNLFGEYVAPELVAEMAANPASYNMEGESRELTVMFSDVRGFTTLSEGLQPNELREYINAYLTAMSEDIRGNRGTLDKYIGDAVMAFWGAPIALPDHAARAVATALKMQQSCLVLNEEFAKRNWPPLKIGIGLNTGNMRVGDMGSKIRKAYTVMGDAVNLSSRLESITKVYGVGVLVGQATRDAAPEFAYRELDSVRVKGKNEPVPIFEPLGLASELTAAQRASLDKWTAALALVRRQQWDQAEQEILALQQENPHGLYDLYLQRIAYFREHPLPADWDGVTTFETK</sequence>
<feature type="domain" description="Guanylate cyclase" evidence="2">
    <location>
        <begin position="509"/>
        <end position="641"/>
    </location>
</feature>
<evidence type="ECO:0000256" key="1">
    <source>
        <dbReference type="SAM" id="Phobius"/>
    </source>
</evidence>
<dbReference type="SMART" id="SM00044">
    <property type="entry name" value="CYCc"/>
    <property type="match status" value="1"/>
</dbReference>
<evidence type="ECO:0000259" key="2">
    <source>
        <dbReference type="PROSITE" id="PS50125"/>
    </source>
</evidence>
<feature type="transmembrane region" description="Helical" evidence="1">
    <location>
        <begin position="391"/>
        <end position="410"/>
    </location>
</feature>
<dbReference type="InterPro" id="IPR050697">
    <property type="entry name" value="Adenylyl/Guanylyl_Cyclase_3/4"/>
</dbReference>
<dbReference type="Proteomes" id="UP000063429">
    <property type="component" value="Chromosome"/>
</dbReference>
<dbReference type="Pfam" id="PF00211">
    <property type="entry name" value="Guanylate_cyc"/>
    <property type="match status" value="1"/>
</dbReference>
<dbReference type="EMBL" id="CP011409">
    <property type="protein sequence ID" value="AKZ61311.1"/>
    <property type="molecule type" value="Genomic_DNA"/>
</dbReference>
<feature type="transmembrane region" description="Helical" evidence="1">
    <location>
        <begin position="443"/>
        <end position="464"/>
    </location>
</feature>
<dbReference type="SMART" id="SM01080">
    <property type="entry name" value="CHASE2"/>
    <property type="match status" value="1"/>
</dbReference>
<evidence type="ECO:0000313" key="3">
    <source>
        <dbReference type="EMBL" id="AKZ61311.1"/>
    </source>
</evidence>
<name>A0ABN4HVI4_9BURK</name>
<dbReference type="SUPFAM" id="SSF55073">
    <property type="entry name" value="Nucleotide cyclase"/>
    <property type="match status" value="1"/>
</dbReference>
<organism evidence="3 4">
    <name type="scientific">Herbaspirillum hiltneri N3</name>
    <dbReference type="NCBI Taxonomy" id="1262470"/>
    <lineage>
        <taxon>Bacteria</taxon>
        <taxon>Pseudomonadati</taxon>
        <taxon>Pseudomonadota</taxon>
        <taxon>Betaproteobacteria</taxon>
        <taxon>Burkholderiales</taxon>
        <taxon>Oxalobacteraceae</taxon>
        <taxon>Herbaspirillum</taxon>
    </lineage>
</organism>
<dbReference type="PANTHER" id="PTHR43081:SF1">
    <property type="entry name" value="ADENYLATE CYCLASE, TERMINAL-DIFFERENTIATION SPECIFIC"/>
    <property type="match status" value="1"/>
</dbReference>
<protein>
    <submittedName>
        <fullName evidence="3">Guanylate cyclase</fullName>
    </submittedName>
</protein>
<dbReference type="InterPro" id="IPR007890">
    <property type="entry name" value="CHASE2"/>
</dbReference>
<keyword evidence="4" id="KW-1185">Reference proteome</keyword>
<dbReference type="InterPro" id="IPR001054">
    <property type="entry name" value="A/G_cyclase"/>
</dbReference>
<proteinExistence type="predicted"/>
<dbReference type="CDD" id="cd07302">
    <property type="entry name" value="CHD"/>
    <property type="match status" value="1"/>
</dbReference>